<dbReference type="EMBL" id="CADCTR010001049">
    <property type="protein sequence ID" value="CAA9278979.1"/>
    <property type="molecule type" value="Genomic_DNA"/>
</dbReference>
<dbReference type="InterPro" id="IPR010095">
    <property type="entry name" value="Cas12f1-like_TNB"/>
</dbReference>
<dbReference type="AlphaFoldDB" id="A0A6J4JIF2"/>
<organism evidence="3">
    <name type="scientific">uncultured Chloroflexia bacterium</name>
    <dbReference type="NCBI Taxonomy" id="1672391"/>
    <lineage>
        <taxon>Bacteria</taxon>
        <taxon>Bacillati</taxon>
        <taxon>Chloroflexota</taxon>
        <taxon>Chloroflexia</taxon>
        <taxon>environmental samples</taxon>
    </lineage>
</organism>
<gene>
    <name evidence="3" type="ORF">AVDCRST_MAG93-3059</name>
</gene>
<accession>A0A6J4JIF2</accession>
<evidence type="ECO:0000313" key="3">
    <source>
        <dbReference type="EMBL" id="CAA9278979.1"/>
    </source>
</evidence>
<evidence type="ECO:0000259" key="2">
    <source>
        <dbReference type="Pfam" id="PF07282"/>
    </source>
</evidence>
<feature type="domain" description="Cas12f1-like TNB" evidence="2">
    <location>
        <begin position="57"/>
        <end position="121"/>
    </location>
</feature>
<sequence>MPHLVKPDASARKHGTGGSIRYVGTRMADTAVEDLRITNMVKHRHLAKSILDAGRGYFRARLHAKADEAGRVIVEVAPASTSKDCSGCGYRSKHLTLKERWLDCPHCGLSLDRDHNAAITILNGAGKARWNANSPRDGLFQETVGL</sequence>
<evidence type="ECO:0000256" key="1">
    <source>
        <dbReference type="ARBA" id="ARBA00023125"/>
    </source>
</evidence>
<keyword evidence="1" id="KW-0238">DNA-binding</keyword>
<dbReference type="GO" id="GO:0003677">
    <property type="term" value="F:DNA binding"/>
    <property type="evidence" value="ECO:0007669"/>
    <property type="project" value="UniProtKB-KW"/>
</dbReference>
<proteinExistence type="predicted"/>
<reference evidence="3" key="1">
    <citation type="submission" date="2020-02" db="EMBL/GenBank/DDBJ databases">
        <authorList>
            <person name="Meier V. D."/>
        </authorList>
    </citation>
    <scope>NUCLEOTIDE SEQUENCE</scope>
    <source>
        <strain evidence="3">AVDCRST_MAG93</strain>
    </source>
</reference>
<protein>
    <submittedName>
        <fullName evidence="3">Transposase</fullName>
    </submittedName>
</protein>
<dbReference type="Pfam" id="PF07282">
    <property type="entry name" value="Cas12f1-like_TNB"/>
    <property type="match status" value="1"/>
</dbReference>
<name>A0A6J4JIF2_9CHLR</name>